<dbReference type="Gene3D" id="1.10.357.10">
    <property type="entry name" value="Tetracycline Repressor, domain 2"/>
    <property type="match status" value="1"/>
</dbReference>
<evidence type="ECO:0000256" key="3">
    <source>
        <dbReference type="ARBA" id="ARBA00023163"/>
    </source>
</evidence>
<evidence type="ECO:0000256" key="4">
    <source>
        <dbReference type="PROSITE-ProRule" id="PRU00335"/>
    </source>
</evidence>
<dbReference type="PRINTS" id="PR00455">
    <property type="entry name" value="HTHTETR"/>
</dbReference>
<evidence type="ECO:0000256" key="2">
    <source>
        <dbReference type="ARBA" id="ARBA00023125"/>
    </source>
</evidence>
<dbReference type="RefSeq" id="WP_345407790.1">
    <property type="nucleotide sequence ID" value="NZ_BAAAXS010000001.1"/>
</dbReference>
<keyword evidence="7" id="KW-1185">Reference proteome</keyword>
<gene>
    <name evidence="6" type="ORF">ACFFR3_09000</name>
</gene>
<dbReference type="Proteomes" id="UP001589568">
    <property type="component" value="Unassembled WGS sequence"/>
</dbReference>
<proteinExistence type="predicted"/>
<dbReference type="PANTHER" id="PTHR30055:SF234">
    <property type="entry name" value="HTH-TYPE TRANSCRIPTIONAL REGULATOR BETI"/>
    <property type="match status" value="1"/>
</dbReference>
<dbReference type="EMBL" id="JBHMCF010000008">
    <property type="protein sequence ID" value="MFB9469644.1"/>
    <property type="molecule type" value="Genomic_DNA"/>
</dbReference>
<evidence type="ECO:0000313" key="6">
    <source>
        <dbReference type="EMBL" id="MFB9469644.1"/>
    </source>
</evidence>
<name>A0ABV5NIP9_9ACTN</name>
<organism evidence="6 7">
    <name type="scientific">Nonomuraea salmonea</name>
    <dbReference type="NCBI Taxonomy" id="46181"/>
    <lineage>
        <taxon>Bacteria</taxon>
        <taxon>Bacillati</taxon>
        <taxon>Actinomycetota</taxon>
        <taxon>Actinomycetes</taxon>
        <taxon>Streptosporangiales</taxon>
        <taxon>Streptosporangiaceae</taxon>
        <taxon>Nonomuraea</taxon>
    </lineage>
</organism>
<sequence>MAVGERDGVRTRARILEAAQELFVERGYAGTSIADIAGKLGTSKATLYYHFNSKELILGALITEPLSLFAKLAERCAKERLSPEELLRALIDLTVETHAVNALLSSDPSISPVLRGMYDVEGSTRTFIHALAGPNASDEALARAWAAFAVAKQGAFWAVEAGNGTLSPAQKQEFLAAALRCLDQ</sequence>
<dbReference type="PANTHER" id="PTHR30055">
    <property type="entry name" value="HTH-TYPE TRANSCRIPTIONAL REGULATOR RUTR"/>
    <property type="match status" value="1"/>
</dbReference>
<dbReference type="InterPro" id="IPR001647">
    <property type="entry name" value="HTH_TetR"/>
</dbReference>
<dbReference type="Pfam" id="PF00440">
    <property type="entry name" value="TetR_N"/>
    <property type="match status" value="1"/>
</dbReference>
<feature type="domain" description="HTH tetR-type" evidence="5">
    <location>
        <begin position="9"/>
        <end position="69"/>
    </location>
</feature>
<keyword evidence="3" id="KW-0804">Transcription</keyword>
<keyword evidence="1" id="KW-0805">Transcription regulation</keyword>
<dbReference type="InterPro" id="IPR009057">
    <property type="entry name" value="Homeodomain-like_sf"/>
</dbReference>
<comment type="caution">
    <text evidence="6">The sequence shown here is derived from an EMBL/GenBank/DDBJ whole genome shotgun (WGS) entry which is preliminary data.</text>
</comment>
<dbReference type="InterPro" id="IPR050109">
    <property type="entry name" value="HTH-type_TetR-like_transc_reg"/>
</dbReference>
<evidence type="ECO:0000313" key="7">
    <source>
        <dbReference type="Proteomes" id="UP001589568"/>
    </source>
</evidence>
<reference evidence="6 7" key="1">
    <citation type="submission" date="2024-09" db="EMBL/GenBank/DDBJ databases">
        <authorList>
            <person name="Sun Q."/>
            <person name="Mori K."/>
        </authorList>
    </citation>
    <scope>NUCLEOTIDE SEQUENCE [LARGE SCALE GENOMIC DNA]</scope>
    <source>
        <strain evidence="6 7">JCM 3324</strain>
    </source>
</reference>
<dbReference type="SUPFAM" id="SSF46689">
    <property type="entry name" value="Homeodomain-like"/>
    <property type="match status" value="1"/>
</dbReference>
<accession>A0ABV5NIP9</accession>
<evidence type="ECO:0000259" key="5">
    <source>
        <dbReference type="PROSITE" id="PS50977"/>
    </source>
</evidence>
<evidence type="ECO:0000256" key="1">
    <source>
        <dbReference type="ARBA" id="ARBA00023015"/>
    </source>
</evidence>
<protein>
    <submittedName>
        <fullName evidence="6">TetR/AcrR family transcriptional regulator</fullName>
    </submittedName>
</protein>
<keyword evidence="2 4" id="KW-0238">DNA-binding</keyword>
<feature type="DNA-binding region" description="H-T-H motif" evidence="4">
    <location>
        <begin position="32"/>
        <end position="51"/>
    </location>
</feature>
<dbReference type="PROSITE" id="PS50977">
    <property type="entry name" value="HTH_TETR_2"/>
    <property type="match status" value="1"/>
</dbReference>